<dbReference type="Pfam" id="PF12937">
    <property type="entry name" value="F-box-like"/>
    <property type="match status" value="1"/>
</dbReference>
<dbReference type="InterPro" id="IPR001810">
    <property type="entry name" value="F-box_dom"/>
</dbReference>
<dbReference type="InterPro" id="IPR036047">
    <property type="entry name" value="F-box-like_dom_sf"/>
</dbReference>
<dbReference type="SMART" id="SM00256">
    <property type="entry name" value="FBOX"/>
    <property type="match status" value="1"/>
</dbReference>
<dbReference type="SUPFAM" id="SSF81383">
    <property type="entry name" value="F-box domain"/>
    <property type="match status" value="1"/>
</dbReference>
<dbReference type="InterPro" id="IPR015892">
    <property type="entry name" value="Carbonic_anhydrase_CS"/>
</dbReference>
<dbReference type="GO" id="GO:0008270">
    <property type="term" value="F:zinc ion binding"/>
    <property type="evidence" value="ECO:0007669"/>
    <property type="project" value="InterPro"/>
</dbReference>
<gene>
    <name evidence="2" type="ORF">BD310DRAFT_980128</name>
</gene>
<evidence type="ECO:0000313" key="3">
    <source>
        <dbReference type="Proteomes" id="UP000292082"/>
    </source>
</evidence>
<name>A0A4V2K749_9APHY</name>
<evidence type="ECO:0000313" key="2">
    <source>
        <dbReference type="EMBL" id="TBU54728.1"/>
    </source>
</evidence>
<dbReference type="CDD" id="cd09917">
    <property type="entry name" value="F-box_SF"/>
    <property type="match status" value="1"/>
</dbReference>
<dbReference type="GO" id="GO:0015976">
    <property type="term" value="P:carbon utilization"/>
    <property type="evidence" value="ECO:0007669"/>
    <property type="project" value="InterPro"/>
</dbReference>
<keyword evidence="3" id="KW-1185">Reference proteome</keyword>
<dbReference type="PROSITE" id="PS00704">
    <property type="entry name" value="PROK_CO2_ANHYDRASE_1"/>
    <property type="match status" value="1"/>
</dbReference>
<evidence type="ECO:0000259" key="1">
    <source>
        <dbReference type="SMART" id="SM00256"/>
    </source>
</evidence>
<organism evidence="2 3">
    <name type="scientific">Dichomitus squalens</name>
    <dbReference type="NCBI Taxonomy" id="114155"/>
    <lineage>
        <taxon>Eukaryota</taxon>
        <taxon>Fungi</taxon>
        <taxon>Dikarya</taxon>
        <taxon>Basidiomycota</taxon>
        <taxon>Agaricomycotina</taxon>
        <taxon>Agaricomycetes</taxon>
        <taxon>Polyporales</taxon>
        <taxon>Polyporaceae</taxon>
        <taxon>Dichomitus</taxon>
    </lineage>
</organism>
<dbReference type="EMBL" id="ML145182">
    <property type="protein sequence ID" value="TBU54728.1"/>
    <property type="molecule type" value="Genomic_DNA"/>
</dbReference>
<dbReference type="Gene3D" id="1.20.1280.50">
    <property type="match status" value="1"/>
</dbReference>
<reference evidence="2 3" key="1">
    <citation type="submission" date="2019-01" db="EMBL/GenBank/DDBJ databases">
        <title>Draft genome sequences of three monokaryotic isolates of the white-rot basidiomycete fungus Dichomitus squalens.</title>
        <authorList>
            <consortium name="DOE Joint Genome Institute"/>
            <person name="Lopez S.C."/>
            <person name="Andreopoulos B."/>
            <person name="Pangilinan J."/>
            <person name="Lipzen A."/>
            <person name="Riley R."/>
            <person name="Ahrendt S."/>
            <person name="Ng V."/>
            <person name="Barry K."/>
            <person name="Daum C."/>
            <person name="Grigoriev I.V."/>
            <person name="Hilden K.S."/>
            <person name="Makela M.R."/>
            <person name="de Vries R.P."/>
        </authorList>
    </citation>
    <scope>NUCLEOTIDE SEQUENCE [LARGE SCALE GENOMIC DNA]</scope>
    <source>
        <strain evidence="2 3">CBS 464.89</strain>
    </source>
</reference>
<accession>A0A4V2K749</accession>
<dbReference type="AlphaFoldDB" id="A0A4V2K749"/>
<feature type="domain" description="F-box" evidence="1">
    <location>
        <begin position="99"/>
        <end position="140"/>
    </location>
</feature>
<dbReference type="Proteomes" id="UP000292082">
    <property type="component" value="Unassembled WGS sequence"/>
</dbReference>
<dbReference type="GO" id="GO:0004089">
    <property type="term" value="F:carbonate dehydratase activity"/>
    <property type="evidence" value="ECO:0007669"/>
    <property type="project" value="InterPro"/>
</dbReference>
<sequence>MAKIVKRLSSWASLGTIIRDRRDDAAVRTAAAFRSEKFVRRCGSEDEVGLTTPSECGWTAQSSEDYPCSPSSWTVHEKAAIQTSLVFPSTTRTNWIARLSPELWAQVLAYLDDHRDLFRVARVSRALRAVARDVLTRHTFRVETTQVAVAFSEALARTPDLAHTIHHLHICCADSRIPPSLPLAFRKLHELRSLSLHVTDPDLALACVQRGLFNEPLPHLTTFSTSLPCTIELLDFVQTHGTIEDLTVTDDAIDPAVLGPKLPLPSLRILTCRMEFLQCFSRSTTLTHLYVTTDVAGSLDELARLLGSQLVSLQLGLGETPAGGEAWSPAEVTKRFPRLRYLQLRMPEPDQLSFWRYPIDWTLPRHRSPSCTSRSSSPRAVGATGLVLAFVFDCRAPTEYDLPAKFHQTIAGLLRTWAPHVARVLYGQNGRPDTSCVVRAGRHGEEYVRERREFGEDFWKRV</sequence>
<protein>
    <recommendedName>
        <fullName evidence="1">F-box domain-containing protein</fullName>
    </recommendedName>
</protein>
<proteinExistence type="predicted"/>